<name>A0A6J8B216_MYTCO</name>
<reference evidence="2 3" key="1">
    <citation type="submission" date="2020-06" db="EMBL/GenBank/DDBJ databases">
        <authorList>
            <person name="Li R."/>
            <person name="Bekaert M."/>
        </authorList>
    </citation>
    <scope>NUCLEOTIDE SEQUENCE [LARGE SCALE GENOMIC DNA]</scope>
    <source>
        <strain evidence="3">wild</strain>
    </source>
</reference>
<dbReference type="Gene3D" id="1.25.40.420">
    <property type="match status" value="1"/>
</dbReference>
<dbReference type="OrthoDB" id="9979965at2759"/>
<dbReference type="Proteomes" id="UP000507470">
    <property type="component" value="Unassembled WGS sequence"/>
</dbReference>
<evidence type="ECO:0000259" key="1">
    <source>
        <dbReference type="SMART" id="SM00875"/>
    </source>
</evidence>
<protein>
    <recommendedName>
        <fullName evidence="1">BACK domain-containing protein</fullName>
    </recommendedName>
</protein>
<proteinExistence type="predicted"/>
<sequence length="205" mass="23937">MLKVNRDTDGQTTDSKFPANHKSLETIDEWITIKRYIYTDSSNISNENVENILYAAEKYMLTNLKKACETFLKETLSSDVAAKYLDTAYQYHMDELLELCVSYIKKNTRNCLQSDYAVKLPKECIEIIMISDYLTCSETDLCMYFMRWMEMQCQINHRETNGENMREIANKLLYLVKFPGVDMTYFSENVSKSGVLNSNEIISIY</sequence>
<accession>A0A6J8B216</accession>
<dbReference type="Pfam" id="PF00651">
    <property type="entry name" value="BTB"/>
    <property type="match status" value="1"/>
</dbReference>
<gene>
    <name evidence="2" type="ORF">MCOR_12653</name>
</gene>
<organism evidence="2 3">
    <name type="scientific">Mytilus coruscus</name>
    <name type="common">Sea mussel</name>
    <dbReference type="NCBI Taxonomy" id="42192"/>
    <lineage>
        <taxon>Eukaryota</taxon>
        <taxon>Metazoa</taxon>
        <taxon>Spiralia</taxon>
        <taxon>Lophotrochozoa</taxon>
        <taxon>Mollusca</taxon>
        <taxon>Bivalvia</taxon>
        <taxon>Autobranchia</taxon>
        <taxon>Pteriomorphia</taxon>
        <taxon>Mytilida</taxon>
        <taxon>Mytiloidea</taxon>
        <taxon>Mytilidae</taxon>
        <taxon>Mytilinae</taxon>
        <taxon>Mytilus</taxon>
    </lineage>
</organism>
<dbReference type="AlphaFoldDB" id="A0A6J8B216"/>
<dbReference type="SUPFAM" id="SSF54695">
    <property type="entry name" value="POZ domain"/>
    <property type="match status" value="1"/>
</dbReference>
<dbReference type="PANTHER" id="PTHR45774:SF3">
    <property type="entry name" value="BTB (POZ) DOMAIN-CONTAINING 2B-RELATED"/>
    <property type="match status" value="1"/>
</dbReference>
<dbReference type="InterPro" id="IPR011705">
    <property type="entry name" value="BACK"/>
</dbReference>
<evidence type="ECO:0000313" key="3">
    <source>
        <dbReference type="Proteomes" id="UP000507470"/>
    </source>
</evidence>
<feature type="domain" description="BACK" evidence="1">
    <location>
        <begin position="81"/>
        <end position="191"/>
    </location>
</feature>
<dbReference type="Gene3D" id="3.30.710.10">
    <property type="entry name" value="Potassium Channel Kv1.1, Chain A"/>
    <property type="match status" value="1"/>
</dbReference>
<dbReference type="InterPro" id="IPR011333">
    <property type="entry name" value="SKP1/BTB/POZ_sf"/>
</dbReference>
<dbReference type="InterPro" id="IPR000210">
    <property type="entry name" value="BTB/POZ_dom"/>
</dbReference>
<dbReference type="Pfam" id="PF07707">
    <property type="entry name" value="BACK"/>
    <property type="match status" value="1"/>
</dbReference>
<dbReference type="PANTHER" id="PTHR45774">
    <property type="entry name" value="BTB/POZ DOMAIN-CONTAINING"/>
    <property type="match status" value="1"/>
</dbReference>
<keyword evidence="3" id="KW-1185">Reference proteome</keyword>
<dbReference type="EMBL" id="CACVKT020002156">
    <property type="protein sequence ID" value="CAC5375764.1"/>
    <property type="molecule type" value="Genomic_DNA"/>
</dbReference>
<dbReference type="SMART" id="SM00875">
    <property type="entry name" value="BACK"/>
    <property type="match status" value="1"/>
</dbReference>
<evidence type="ECO:0000313" key="2">
    <source>
        <dbReference type="EMBL" id="CAC5375764.1"/>
    </source>
</evidence>